<protein>
    <submittedName>
        <fullName evidence="1">Uncharacterized protein</fullName>
    </submittedName>
</protein>
<reference evidence="1 2" key="1">
    <citation type="submission" date="2016-10" db="EMBL/GenBank/DDBJ databases">
        <authorList>
            <person name="Varghese N."/>
            <person name="Submissions S."/>
        </authorList>
    </citation>
    <scope>NUCLEOTIDE SEQUENCE [LARGE SCALE GENOMIC DNA]</scope>
    <source>
        <strain evidence="1 2">LMG 18378</strain>
    </source>
</reference>
<evidence type="ECO:0000313" key="2">
    <source>
        <dbReference type="Proteomes" id="UP000183385"/>
    </source>
</evidence>
<dbReference type="RefSeq" id="WP_074980943.1">
    <property type="nucleotide sequence ID" value="NZ_FOLS01000016.1"/>
</dbReference>
<dbReference type="AlphaFoldDB" id="A0AAQ1KG87"/>
<organism evidence="1 2">
    <name type="scientific">Pseudomonas citronellolis</name>
    <dbReference type="NCBI Taxonomy" id="53408"/>
    <lineage>
        <taxon>Bacteria</taxon>
        <taxon>Pseudomonadati</taxon>
        <taxon>Pseudomonadota</taxon>
        <taxon>Gammaproteobacteria</taxon>
        <taxon>Pseudomonadales</taxon>
        <taxon>Pseudomonadaceae</taxon>
        <taxon>Pseudomonas</taxon>
    </lineage>
</organism>
<evidence type="ECO:0000313" key="1">
    <source>
        <dbReference type="EMBL" id="SFD07342.1"/>
    </source>
</evidence>
<comment type="caution">
    <text evidence="1">The sequence shown here is derived from an EMBL/GenBank/DDBJ whole genome shotgun (WGS) entry which is preliminary data.</text>
</comment>
<dbReference type="Proteomes" id="UP000183385">
    <property type="component" value="Unassembled WGS sequence"/>
</dbReference>
<accession>A0AAQ1KG87</accession>
<sequence length="74" mass="8503">MAKNPVSDELFPRHIRALARAVEEAEAWRGSMVGNPNPGPLEAFDKFIKEAKQAMRIVRELGRQHAAVRRHRTW</sequence>
<proteinExistence type="predicted"/>
<name>A0AAQ1KG87_9PSED</name>
<keyword evidence="2" id="KW-1185">Reference proteome</keyword>
<dbReference type="EMBL" id="FOLS01000016">
    <property type="protein sequence ID" value="SFD07342.1"/>
    <property type="molecule type" value="Genomic_DNA"/>
</dbReference>
<gene>
    <name evidence="1" type="ORF">SAMN05216577_11612</name>
</gene>